<evidence type="ECO:0000256" key="3">
    <source>
        <dbReference type="ARBA" id="ARBA00023054"/>
    </source>
</evidence>
<reference evidence="7" key="2">
    <citation type="submission" date="2022-06" db="UniProtKB">
        <authorList>
            <consortium name="EnsemblMetazoa"/>
        </authorList>
    </citation>
    <scope>IDENTIFICATION</scope>
    <source>
        <strain evidence="7">PS312</strain>
    </source>
</reference>
<dbReference type="GO" id="GO:0005634">
    <property type="term" value="C:nucleus"/>
    <property type="evidence" value="ECO:0000318"/>
    <property type="project" value="GO_Central"/>
</dbReference>
<reference evidence="8" key="1">
    <citation type="journal article" date="2008" name="Nat. Genet.">
        <title>The Pristionchus pacificus genome provides a unique perspective on nematode lifestyle and parasitism.</title>
        <authorList>
            <person name="Dieterich C."/>
            <person name="Clifton S.W."/>
            <person name="Schuster L.N."/>
            <person name="Chinwalla A."/>
            <person name="Delehaunty K."/>
            <person name="Dinkelacker I."/>
            <person name="Fulton L."/>
            <person name="Fulton R."/>
            <person name="Godfrey J."/>
            <person name="Minx P."/>
            <person name="Mitreva M."/>
            <person name="Roeseler W."/>
            <person name="Tian H."/>
            <person name="Witte H."/>
            <person name="Yang S.P."/>
            <person name="Wilson R.K."/>
            <person name="Sommer R.J."/>
        </authorList>
    </citation>
    <scope>NUCLEOTIDE SEQUENCE [LARGE SCALE GENOMIC DNA]</scope>
    <source>
        <strain evidence="8">PS312</strain>
    </source>
</reference>
<accession>A0A8R1Z676</accession>
<dbReference type="Gene3D" id="3.30.565.10">
    <property type="entry name" value="Histidine kinase-like ATPase, C-terminal domain"/>
    <property type="match status" value="1"/>
</dbReference>
<feature type="region of interest" description="Disordered" evidence="6">
    <location>
        <begin position="1033"/>
        <end position="1264"/>
    </location>
</feature>
<evidence type="ECO:0000256" key="6">
    <source>
        <dbReference type="SAM" id="MobiDB-lite"/>
    </source>
</evidence>
<dbReference type="Proteomes" id="UP000005239">
    <property type="component" value="Unassembled WGS sequence"/>
</dbReference>
<dbReference type="OrthoDB" id="1885370at2759"/>
<dbReference type="Pfam" id="PF13589">
    <property type="entry name" value="HATPase_c_3"/>
    <property type="match status" value="1"/>
</dbReference>
<evidence type="ECO:0000256" key="1">
    <source>
        <dbReference type="ARBA" id="ARBA00004123"/>
    </source>
</evidence>
<keyword evidence="4" id="KW-0539">Nucleus</keyword>
<feature type="region of interest" description="Disordered" evidence="6">
    <location>
        <begin position="1"/>
        <end position="39"/>
    </location>
</feature>
<evidence type="ECO:0000256" key="5">
    <source>
        <dbReference type="SAM" id="Coils"/>
    </source>
</evidence>
<proteinExistence type="predicted"/>
<feature type="coiled-coil region" evidence="5">
    <location>
        <begin position="744"/>
        <end position="796"/>
    </location>
</feature>
<accession>A0A2A6BA36</accession>
<evidence type="ECO:0000256" key="2">
    <source>
        <dbReference type="ARBA" id="ARBA00022723"/>
    </source>
</evidence>
<feature type="coiled-coil region" evidence="5">
    <location>
        <begin position="1307"/>
        <end position="1334"/>
    </location>
</feature>
<feature type="compositionally biased region" description="Low complexity" evidence="6">
    <location>
        <begin position="1072"/>
        <end position="1081"/>
    </location>
</feature>
<dbReference type="InterPro" id="IPR036890">
    <property type="entry name" value="HATPase_C_sf"/>
</dbReference>
<feature type="compositionally biased region" description="Basic and acidic residues" evidence="6">
    <location>
        <begin position="1154"/>
        <end position="1171"/>
    </location>
</feature>
<keyword evidence="3 5" id="KW-0175">Coiled coil</keyword>
<dbReference type="SUPFAM" id="SSF55874">
    <property type="entry name" value="ATPase domain of HSP90 chaperone/DNA topoisomerase II/histidine kinase"/>
    <property type="match status" value="1"/>
</dbReference>
<dbReference type="EnsemblMetazoa" id="PPA44592.1">
    <property type="protein sequence ID" value="PPA44592.1"/>
    <property type="gene ID" value="WBGene00282961"/>
</dbReference>
<dbReference type="PANTHER" id="PTHR23337">
    <property type="entry name" value="ZINC FINGER CW-TYPE COILED-COIL DOMAIN PROTEIN 1"/>
    <property type="match status" value="1"/>
</dbReference>
<comment type="subcellular location">
    <subcellularLocation>
        <location evidence="1">Nucleus</location>
    </subcellularLocation>
</comment>
<evidence type="ECO:0000313" key="7">
    <source>
        <dbReference type="EnsemblMetazoa" id="PPA44592.1"/>
    </source>
</evidence>
<keyword evidence="8" id="KW-1185">Reference proteome</keyword>
<name>A0A2A6BA36_PRIPA</name>
<feature type="compositionally biased region" description="Basic and acidic residues" evidence="6">
    <location>
        <begin position="1211"/>
        <end position="1220"/>
    </location>
</feature>
<evidence type="ECO:0000256" key="4">
    <source>
        <dbReference type="ARBA" id="ARBA00023242"/>
    </source>
</evidence>
<gene>
    <name evidence="7" type="primary">WBGene00282961</name>
</gene>
<keyword evidence="2" id="KW-0479">Metal-binding</keyword>
<sequence>MPRARGGRAPRVSSPPTPSARRKELVGKQAVKRKASNGEDDEEEAICSICRFELEDKCKHSQTCPNCRARFQFMMNGTKKVKKVEQFGKLQQPTLWYIHRVAHEKEAWDRIPKDHQDHIQEIHDTAMAYAKVELGSVRAQLRAAESSGKGTEYVDDCKEEKAKLEKRISILNEMKELAVAAFRKGPTKPGHNQSSALHYLPAPGRKCAWNLDYEMRRLLGATDAELFPHPELAVDSVMPSDIQDLIMQAGSIMSDTLRASIMGGLAELAHELGEPSDWPGISRLHGEHIPLPPPYTMVDLFPDNLNDVPMPAGWRRNAIPSEEDILSLLPSRITTVRGSQTTSTAAAPAARRRGGGAAAAAAAATAQTATRARRYAGRGGIDNDWSDVVTLYSNTSQFHYSMEGRRTPNGGHYHAMPWPSEALNPADRPMHNDILETVQITPDHLRANGTIHVNAFAGIAEIVDNSVDSEARKVKIDYYKSNDRGGNFLNIVDDGKGMSKLELGNVIRLGHSKKRCDKNTIGQFGNGLKSGSMRLGETLMVCTRQHEYYFNLLLISLKYLDDVGSNKCYVPMLNYELLDHGQLQPFLNDGDEEKQAKSLEIFCKYTPFATEWELKRFIRDCIPSRSGTCILVADLKKLDNGEYEVLPDIFNKDIIVKKRVVTEAEIGGKAKEKKKDSAEPPIVPEEIKEEKLSDFLADLYLKPKLAIIINGHKLNQRDPVRSLADPCWSPLSKAGLDTFRDRELATIRKEHTRLMVRHEDLKKEMDDFVRSSNKACSAEEKKRLNIENRKRAEEDEQVKESMNILAERLNSQEKEFEDIRVYLGFDVMRRCDTRAVFYTNGRRIASVPFIKHGNREKFKRFLGVVAIIDMPSTFLRTSQSREHYESPAEVEMMMTKLAPLAMQYVDQADDKYKSDIFWMKLGYFADANPWDVPNANSAMKILQLTGLRKLCCNCLEFRDVTINKFVDPNNHRNLITDFDIRPYRCNIDQLKDKTTDELLVWDPEKCGPKSERERLAEEIPKMKTTNKVTYYHRDGATDRKGTNKLAPVRGLGLSTVSRGRGPTGNVIIQANSSSSPSRSPSPSHPPANNKKTTRSHMPRDASTSSSPAPPTKKMRGPMTHSYPSSSRTKARLRADAERRRALAGAIDDDDDETTVERQRPTGRGRNDRAVADRSQSPVLFHDPNQFANGLQLGSGAPKDEPEWRASSQRQPRSEMTDNTRRRGSRQTRGQGMMEESSISSDVEGDARPPTTEEESEDERLVQSPNQRLMYQVQQQLQRRPPMPPLISEEAYRQEHLAQKNRLRGMTEEQILEEAAELNVRMQRIEENLRRLAHIIPAPEQRHLFENQAFIINQIKQMESISDPFEALHTMTRPE</sequence>
<evidence type="ECO:0000313" key="8">
    <source>
        <dbReference type="Proteomes" id="UP000005239"/>
    </source>
</evidence>
<dbReference type="GO" id="GO:0046872">
    <property type="term" value="F:metal ion binding"/>
    <property type="evidence" value="ECO:0007669"/>
    <property type="project" value="UniProtKB-KW"/>
</dbReference>
<dbReference type="PANTHER" id="PTHR23337:SF3">
    <property type="entry name" value="MORC FAMILY CW-TYPE ZINC FINGER 2"/>
    <property type="match status" value="1"/>
</dbReference>
<protein>
    <submittedName>
        <fullName evidence="7">Uncharacterized protein</fullName>
    </submittedName>
</protein>
<organism evidence="7 8">
    <name type="scientific">Pristionchus pacificus</name>
    <name type="common">Parasitic nematode worm</name>
    <dbReference type="NCBI Taxonomy" id="54126"/>
    <lineage>
        <taxon>Eukaryota</taxon>
        <taxon>Metazoa</taxon>
        <taxon>Ecdysozoa</taxon>
        <taxon>Nematoda</taxon>
        <taxon>Chromadorea</taxon>
        <taxon>Rhabditida</taxon>
        <taxon>Rhabditina</taxon>
        <taxon>Diplogasteromorpha</taxon>
        <taxon>Diplogasteroidea</taxon>
        <taxon>Neodiplogasteridae</taxon>
        <taxon>Pristionchus</taxon>
    </lineage>
</organism>